<feature type="transmembrane region" description="Helical" evidence="1">
    <location>
        <begin position="29"/>
        <end position="59"/>
    </location>
</feature>
<feature type="transmembrane region" description="Helical" evidence="1">
    <location>
        <begin position="6"/>
        <end position="22"/>
    </location>
</feature>
<dbReference type="InterPro" id="IPR038731">
    <property type="entry name" value="RgtA/B/C-like"/>
</dbReference>
<proteinExistence type="predicted"/>
<dbReference type="Pfam" id="PF13231">
    <property type="entry name" value="PMT_2"/>
    <property type="match status" value="1"/>
</dbReference>
<keyword evidence="1" id="KW-1133">Transmembrane helix</keyword>
<dbReference type="AlphaFoldDB" id="A0A060CL71"/>
<evidence type="ECO:0000259" key="2">
    <source>
        <dbReference type="Pfam" id="PF13231"/>
    </source>
</evidence>
<feature type="domain" description="Glycosyltransferase RgtA/B/C/D-like" evidence="2">
    <location>
        <begin position="3"/>
        <end position="89"/>
    </location>
</feature>
<evidence type="ECO:0000313" key="3">
    <source>
        <dbReference type="EMBL" id="AIA96004.1"/>
    </source>
</evidence>
<feature type="transmembrane region" description="Helical" evidence="1">
    <location>
        <begin position="71"/>
        <end position="91"/>
    </location>
</feature>
<feature type="non-terminal residue" evidence="3">
    <location>
        <position position="1"/>
    </location>
</feature>
<reference evidence="3" key="1">
    <citation type="journal article" date="2013" name="Environ. Microbiol.">
        <title>Seasonally variable intestinal metagenomes of the red palm weevil (Rhynchophorus ferrugineus).</title>
        <authorList>
            <person name="Jia S."/>
            <person name="Zhang X."/>
            <person name="Zhang G."/>
            <person name="Yin A."/>
            <person name="Zhang S."/>
            <person name="Li F."/>
            <person name="Wang L."/>
            <person name="Zhao D."/>
            <person name="Yun Q."/>
            <person name="Tala"/>
            <person name="Wang J."/>
            <person name="Sun G."/>
            <person name="Baabdullah M."/>
            <person name="Yu X."/>
            <person name="Hu S."/>
            <person name="Al-Mssallem I.S."/>
            <person name="Yu J."/>
        </authorList>
    </citation>
    <scope>NUCLEOTIDE SEQUENCE</scope>
</reference>
<keyword evidence="1" id="KW-0472">Membrane</keyword>
<keyword evidence="1" id="KW-0812">Transmembrane</keyword>
<protein>
    <submittedName>
        <fullName evidence="3">CAZy families GT83 protein</fullName>
    </submittedName>
</protein>
<sequence>NATSAMLPFWALTFLFYLRVLERRHFYDALLLGVMAGCAMLTKYHSVVLVMAIALHAIWDRDVRSLFRTALPWLAMAAGLAVLLPHVWWMVQQDFITVRYAADQGNGAG</sequence>
<accession>A0A060CL71</accession>
<name>A0A060CL71_9PROT</name>
<dbReference type="EMBL" id="KF128638">
    <property type="protein sequence ID" value="AIA96004.1"/>
    <property type="molecule type" value="Genomic_DNA"/>
</dbReference>
<evidence type="ECO:0000256" key="1">
    <source>
        <dbReference type="SAM" id="Phobius"/>
    </source>
</evidence>
<organism evidence="3">
    <name type="scientific">uncultured Hirschia sp</name>
    <dbReference type="NCBI Taxonomy" id="543125"/>
    <lineage>
        <taxon>Bacteria</taxon>
        <taxon>Pseudomonadati</taxon>
        <taxon>Pseudomonadota</taxon>
        <taxon>Alphaproteobacteria</taxon>
        <taxon>Hyphomonadales</taxon>
        <taxon>Hyphomonadaceae</taxon>
        <taxon>Hirschia</taxon>
        <taxon>environmental samples</taxon>
    </lineage>
</organism>